<dbReference type="PIRSF" id="PIRSF000437">
    <property type="entry name" value="GPAT_DHAPAT"/>
    <property type="match status" value="1"/>
</dbReference>
<keyword evidence="5 6" id="KW-0012">Acyltransferase</keyword>
<evidence type="ECO:0000313" key="11">
    <source>
        <dbReference type="Proteomes" id="UP001374579"/>
    </source>
</evidence>
<gene>
    <name evidence="10" type="ORF">V1264_014212</name>
</gene>
<dbReference type="AlphaFoldDB" id="A0AAN9BQM5"/>
<evidence type="ECO:0000256" key="2">
    <source>
        <dbReference type="ARBA" id="ARBA00007937"/>
    </source>
</evidence>
<evidence type="ECO:0000256" key="1">
    <source>
        <dbReference type="ARBA" id="ARBA00004370"/>
    </source>
</evidence>
<dbReference type="GO" id="GO:0019432">
    <property type="term" value="P:triglyceride biosynthetic process"/>
    <property type="evidence" value="ECO:0007669"/>
    <property type="project" value="TreeGrafter"/>
</dbReference>
<evidence type="ECO:0000259" key="9">
    <source>
        <dbReference type="SMART" id="SM00563"/>
    </source>
</evidence>
<evidence type="ECO:0000256" key="6">
    <source>
        <dbReference type="PIRNR" id="PIRNR000437"/>
    </source>
</evidence>
<dbReference type="Pfam" id="PF01553">
    <property type="entry name" value="Acyltransferase"/>
    <property type="match status" value="1"/>
</dbReference>
<dbReference type="CDD" id="cd07993">
    <property type="entry name" value="LPLAT_DHAPAT-like"/>
    <property type="match status" value="1"/>
</dbReference>
<dbReference type="GO" id="GO:0006072">
    <property type="term" value="P:glycerol-3-phosphate metabolic process"/>
    <property type="evidence" value="ECO:0007669"/>
    <property type="project" value="TreeGrafter"/>
</dbReference>
<keyword evidence="11" id="KW-1185">Reference proteome</keyword>
<protein>
    <recommendedName>
        <fullName evidence="9">Phospholipid/glycerol acyltransferase domain-containing protein</fullName>
    </recommendedName>
</protein>
<evidence type="ECO:0000313" key="10">
    <source>
        <dbReference type="EMBL" id="KAK7110318.1"/>
    </source>
</evidence>
<dbReference type="InterPro" id="IPR041728">
    <property type="entry name" value="GPAT/DHAPAT_LPLAT"/>
</dbReference>
<evidence type="ECO:0000256" key="7">
    <source>
        <dbReference type="SAM" id="MobiDB-lite"/>
    </source>
</evidence>
<feature type="transmembrane region" description="Helical" evidence="8">
    <location>
        <begin position="175"/>
        <end position="196"/>
    </location>
</feature>
<comment type="similarity">
    <text evidence="2 6">Belongs to the GPAT/DAPAT family.</text>
</comment>
<dbReference type="PANTHER" id="PTHR12563">
    <property type="entry name" value="GLYCEROL-3-PHOSPHATE ACYLTRANSFERASE"/>
    <property type="match status" value="1"/>
</dbReference>
<evidence type="ECO:0000256" key="4">
    <source>
        <dbReference type="ARBA" id="ARBA00023136"/>
    </source>
</evidence>
<evidence type="ECO:0000256" key="8">
    <source>
        <dbReference type="SAM" id="Phobius"/>
    </source>
</evidence>
<dbReference type="SUPFAM" id="SSF69593">
    <property type="entry name" value="Glycerol-3-phosphate (1)-acyltransferase"/>
    <property type="match status" value="1"/>
</dbReference>
<dbReference type="Proteomes" id="UP001374579">
    <property type="component" value="Unassembled WGS sequence"/>
</dbReference>
<keyword evidence="8" id="KW-1133">Transmembrane helix</keyword>
<feature type="region of interest" description="Disordered" evidence="7">
    <location>
        <begin position="1"/>
        <end position="29"/>
    </location>
</feature>
<name>A0AAN9BQM5_9CAEN</name>
<evidence type="ECO:0000256" key="5">
    <source>
        <dbReference type="ARBA" id="ARBA00023315"/>
    </source>
</evidence>
<dbReference type="GO" id="GO:0031966">
    <property type="term" value="C:mitochondrial membrane"/>
    <property type="evidence" value="ECO:0007669"/>
    <property type="project" value="TreeGrafter"/>
</dbReference>
<dbReference type="SMART" id="SM00563">
    <property type="entry name" value="PlsC"/>
    <property type="match status" value="1"/>
</dbReference>
<dbReference type="GO" id="GO:0006631">
    <property type="term" value="P:fatty acid metabolic process"/>
    <property type="evidence" value="ECO:0007669"/>
    <property type="project" value="TreeGrafter"/>
</dbReference>
<evidence type="ECO:0000256" key="3">
    <source>
        <dbReference type="ARBA" id="ARBA00022679"/>
    </source>
</evidence>
<dbReference type="EMBL" id="JBAMIC010000003">
    <property type="protein sequence ID" value="KAK7110318.1"/>
    <property type="molecule type" value="Genomic_DNA"/>
</dbReference>
<dbReference type="Pfam" id="PF19277">
    <property type="entry name" value="GPAT_C"/>
    <property type="match status" value="1"/>
</dbReference>
<feature type="domain" description="Phospholipid/glycerol acyltransferase" evidence="9">
    <location>
        <begin position="215"/>
        <end position="347"/>
    </location>
</feature>
<dbReference type="InterPro" id="IPR045520">
    <property type="entry name" value="GPAT/DHAPAT_C"/>
</dbReference>
<sequence length="819" mass="92509">MPAEFSSYAGCRSGPQFGRRNPRRKQTTFSVEDQYDTNMLASFKSSPSFKPEDFKVRRPLMGQCCRCMPVSRDDIVEPGAAELGVRNILDVKPELRSKSVLATTFSELAYTMRRPLFGPFPDLSMAVLTNRRVVEAIQKTARDLDAEHEGTDKLAVVEKRAAKIMKKMKASISTVFIKFTGWFLLKFLSLMLRGVLVQRGQMAVLKKTAERGMPMIYLPLHRSHLDYILVTFILWNYDIRAPYVAAGENMDIPFFSLLMRSLGGFFIRRRLDNGGQQKDIVYRSILNTYMLEMLKKGDSLEFFLEGGRTRTGRAVIPKGGLLSVVTEACTEGIIPDAYIVPMTISYDKLLEGHFCSEQMGRQKKKESFVGACRAILKILFGDFGSVRIDFAQPFSVQEFLKSAEQFPHPTLKYCYSRSDSSASGLNISQSSLSMLTNGSCAAGDTQDNTRVMVKALAEHTVYACVKTQAPMCSHCLAFLLLTKCRQGGTMSSLVQSLDWLKEQLFKRKQDVGFCGTSEDVILYAQCLLGDNVVQRSVSKEKELCLKPNMSLPAVFELSYHANTVTATFALESIVACAVVMGAGLRPSMWLANQQVSDNSTVTREAILDTAQHIADLMHNEFILVPPCRQIMDALIDTVEDFVSMEILLREDLQYDMNVDLVERRRAIHLSRTLEFDDEYDEDEEDMDGGYVEQQEYMVNVSVEDVRSKLQFLHVVLAPILESYLITACYITQSLEADMPEDDFLKKLGHYAQERAKNKLVMHMESCGVLTLKNAVKAFQNLRILDTYKEANLTMIGLTEHFGVRERLDRYVEILKVARN</sequence>
<comment type="caution">
    <text evidence="10">The sequence shown here is derived from an EMBL/GenBank/DDBJ whole genome shotgun (WGS) entry which is preliminary data.</text>
</comment>
<dbReference type="InterPro" id="IPR002123">
    <property type="entry name" value="Plipid/glycerol_acylTrfase"/>
</dbReference>
<keyword evidence="3 6" id="KW-0808">Transferase</keyword>
<keyword evidence="4 8" id="KW-0472">Membrane</keyword>
<accession>A0AAN9BQM5</accession>
<reference evidence="10 11" key="1">
    <citation type="submission" date="2024-02" db="EMBL/GenBank/DDBJ databases">
        <title>Chromosome-scale genome assembly of the rough periwinkle Littorina saxatilis.</title>
        <authorList>
            <person name="De Jode A."/>
            <person name="Faria R."/>
            <person name="Formenti G."/>
            <person name="Sims Y."/>
            <person name="Smith T.P."/>
            <person name="Tracey A."/>
            <person name="Wood J.M.D."/>
            <person name="Zagrodzka Z.B."/>
            <person name="Johannesson K."/>
            <person name="Butlin R.K."/>
            <person name="Leder E.H."/>
        </authorList>
    </citation>
    <scope>NUCLEOTIDE SEQUENCE [LARGE SCALE GENOMIC DNA]</scope>
    <source>
        <strain evidence="10">Snail1</strain>
        <tissue evidence="10">Muscle</tissue>
    </source>
</reference>
<keyword evidence="8" id="KW-0812">Transmembrane</keyword>
<proteinExistence type="inferred from homology"/>
<organism evidence="10 11">
    <name type="scientific">Littorina saxatilis</name>
    <dbReference type="NCBI Taxonomy" id="31220"/>
    <lineage>
        <taxon>Eukaryota</taxon>
        <taxon>Metazoa</taxon>
        <taxon>Spiralia</taxon>
        <taxon>Lophotrochozoa</taxon>
        <taxon>Mollusca</taxon>
        <taxon>Gastropoda</taxon>
        <taxon>Caenogastropoda</taxon>
        <taxon>Littorinimorpha</taxon>
        <taxon>Littorinoidea</taxon>
        <taxon>Littorinidae</taxon>
        <taxon>Littorina</taxon>
    </lineage>
</organism>
<comment type="subcellular location">
    <subcellularLocation>
        <location evidence="1">Membrane</location>
    </subcellularLocation>
</comment>
<dbReference type="GO" id="GO:0008654">
    <property type="term" value="P:phospholipid biosynthetic process"/>
    <property type="evidence" value="ECO:0007669"/>
    <property type="project" value="TreeGrafter"/>
</dbReference>
<dbReference type="GO" id="GO:0004366">
    <property type="term" value="F:glycerol-3-phosphate O-acyltransferase activity"/>
    <property type="evidence" value="ECO:0007669"/>
    <property type="project" value="TreeGrafter"/>
</dbReference>
<dbReference type="PANTHER" id="PTHR12563:SF23">
    <property type="entry name" value="BCDNA.GH07066"/>
    <property type="match status" value="1"/>
</dbReference>
<dbReference type="InterPro" id="IPR022284">
    <property type="entry name" value="GPAT/DHAPAT"/>
</dbReference>